<sequence length="361" mass="40720">MKNFRNQFPVTSQYIYLNTAATGLLSEDVFDYRQDQNLDFLTQASMFRDHKANLLAEVREALASFYHADANKIALTPSFSYGFNILLDGLAKNTKVLLLEGDYPSINLPVEARDFDIVYAAINENLEENIKKAVEKYQPEIFVFSVVQYVSGIKIDLDFLKELKENYPELLIVGDGTQYCGTETFNFKESGIDILGASAYKWLNAGFGNAFFLFKDHAAEKIYPKTIGFGSNIGKYKQTENALIGKFEPGHLDTSNIGSIKQAILLQEKIGVELIEEQVKKLSVKAKKAFEKLNLLAPDVVNRKTHSSLFNIKGSDELFIFLTNKGVICSQRGGGIRVSFHYYNTEDEIEKLITLIKNFSK</sequence>
<keyword evidence="3" id="KW-0456">Lyase</keyword>
<dbReference type="SUPFAM" id="SSF53383">
    <property type="entry name" value="PLP-dependent transferases"/>
    <property type="match status" value="1"/>
</dbReference>
<evidence type="ECO:0000313" key="3">
    <source>
        <dbReference type="EMBL" id="SHJ05691.1"/>
    </source>
</evidence>
<gene>
    <name evidence="3" type="ORF">SAMN04488096_107170</name>
</gene>
<dbReference type="InterPro" id="IPR015424">
    <property type="entry name" value="PyrdxlP-dep_Trfase"/>
</dbReference>
<dbReference type="InterPro" id="IPR015421">
    <property type="entry name" value="PyrdxlP-dep_Trfase_major"/>
</dbReference>
<evidence type="ECO:0000259" key="2">
    <source>
        <dbReference type="Pfam" id="PF00266"/>
    </source>
</evidence>
<evidence type="ECO:0000256" key="1">
    <source>
        <dbReference type="ARBA" id="ARBA00022898"/>
    </source>
</evidence>
<dbReference type="Gene3D" id="3.90.1150.10">
    <property type="entry name" value="Aspartate Aminotransferase, domain 1"/>
    <property type="match status" value="1"/>
</dbReference>
<feature type="domain" description="Aminotransferase class V" evidence="2">
    <location>
        <begin position="15"/>
        <end position="352"/>
    </location>
</feature>
<reference evidence="3 4" key="1">
    <citation type="submission" date="2016-11" db="EMBL/GenBank/DDBJ databases">
        <authorList>
            <person name="Jaros S."/>
            <person name="Januszkiewicz K."/>
            <person name="Wedrychowicz H."/>
        </authorList>
    </citation>
    <scope>NUCLEOTIDE SEQUENCE [LARGE SCALE GENOMIC DNA]</scope>
    <source>
        <strain evidence="3 4">DSM 21425</strain>
    </source>
</reference>
<dbReference type="STRING" id="579105.SAMN04488096_107170"/>
<dbReference type="AlphaFoldDB" id="A0A1M6G6U0"/>
<evidence type="ECO:0000313" key="4">
    <source>
        <dbReference type="Proteomes" id="UP000184225"/>
    </source>
</evidence>
<dbReference type="Pfam" id="PF00266">
    <property type="entry name" value="Aminotran_5"/>
    <property type="match status" value="1"/>
</dbReference>
<keyword evidence="4" id="KW-1185">Reference proteome</keyword>
<dbReference type="InterPro" id="IPR015422">
    <property type="entry name" value="PyrdxlP-dep_Trfase_small"/>
</dbReference>
<name>A0A1M6G6U0_9FLAO</name>
<dbReference type="InterPro" id="IPR000192">
    <property type="entry name" value="Aminotrans_V_dom"/>
</dbReference>
<dbReference type="EMBL" id="FQYY01000007">
    <property type="protein sequence ID" value="SHJ05691.1"/>
    <property type="molecule type" value="Genomic_DNA"/>
</dbReference>
<dbReference type="GO" id="GO:0016829">
    <property type="term" value="F:lyase activity"/>
    <property type="evidence" value="ECO:0007669"/>
    <property type="project" value="UniProtKB-KW"/>
</dbReference>
<dbReference type="Gene3D" id="3.40.640.10">
    <property type="entry name" value="Type I PLP-dependent aspartate aminotransferase-like (Major domain)"/>
    <property type="match status" value="1"/>
</dbReference>
<dbReference type="PANTHER" id="PTHR43586">
    <property type="entry name" value="CYSTEINE DESULFURASE"/>
    <property type="match status" value="1"/>
</dbReference>
<accession>A0A1M6G6U0</accession>
<dbReference type="PANTHER" id="PTHR43586:SF15">
    <property type="entry name" value="BLR3095 PROTEIN"/>
    <property type="match status" value="1"/>
</dbReference>
<organism evidence="3 4">
    <name type="scientific">Mesonia phycicola</name>
    <dbReference type="NCBI Taxonomy" id="579105"/>
    <lineage>
        <taxon>Bacteria</taxon>
        <taxon>Pseudomonadati</taxon>
        <taxon>Bacteroidota</taxon>
        <taxon>Flavobacteriia</taxon>
        <taxon>Flavobacteriales</taxon>
        <taxon>Flavobacteriaceae</taxon>
        <taxon>Mesonia</taxon>
    </lineage>
</organism>
<proteinExistence type="predicted"/>
<protein>
    <submittedName>
        <fullName evidence="3">Selenocysteine lyase/Cysteine desulfurase</fullName>
    </submittedName>
</protein>
<dbReference type="Proteomes" id="UP000184225">
    <property type="component" value="Unassembled WGS sequence"/>
</dbReference>
<dbReference type="OrthoDB" id="513408at2"/>
<keyword evidence="1" id="KW-0663">Pyridoxal phosphate</keyword>
<dbReference type="RefSeq" id="WP_073152225.1">
    <property type="nucleotide sequence ID" value="NZ_FQYY01000007.1"/>
</dbReference>